<keyword evidence="2" id="KW-1185">Reference proteome</keyword>
<evidence type="ECO:0000313" key="2">
    <source>
        <dbReference type="Proteomes" id="UP001599542"/>
    </source>
</evidence>
<name>A0ABW6GG10_9ACTN</name>
<evidence type="ECO:0000313" key="1">
    <source>
        <dbReference type="EMBL" id="MFE1351655.1"/>
    </source>
</evidence>
<reference evidence="1 2" key="1">
    <citation type="submission" date="2024-09" db="EMBL/GenBank/DDBJ databases">
        <title>The Natural Products Discovery Center: Release of the First 8490 Sequenced Strains for Exploring Actinobacteria Biosynthetic Diversity.</title>
        <authorList>
            <person name="Kalkreuter E."/>
            <person name="Kautsar S.A."/>
            <person name="Yang D."/>
            <person name="Bader C.D."/>
            <person name="Teijaro C.N."/>
            <person name="Fluegel L."/>
            <person name="Davis C.M."/>
            <person name="Simpson J.R."/>
            <person name="Lauterbach L."/>
            <person name="Steele A.D."/>
            <person name="Gui C."/>
            <person name="Meng S."/>
            <person name="Li G."/>
            <person name="Viehrig K."/>
            <person name="Ye F."/>
            <person name="Su P."/>
            <person name="Kiefer A.F."/>
            <person name="Nichols A."/>
            <person name="Cepeda A.J."/>
            <person name="Yan W."/>
            <person name="Fan B."/>
            <person name="Jiang Y."/>
            <person name="Adhikari A."/>
            <person name="Zheng C.-J."/>
            <person name="Schuster L."/>
            <person name="Cowan T.M."/>
            <person name="Smanski M.J."/>
            <person name="Chevrette M.G."/>
            <person name="De Carvalho L.P.S."/>
            <person name="Shen B."/>
        </authorList>
    </citation>
    <scope>NUCLEOTIDE SEQUENCE [LARGE SCALE GENOMIC DNA]</scope>
    <source>
        <strain evidence="1 2">NPDC058753</strain>
    </source>
</reference>
<sequence>MTTAQQRLHHALDALGRTARPGPAVDGCGHCYTPEQLAALSGPPGLVPDRLLHSVAAKNPDHWGDFPTLYRRLAPRVLRQLTTGTLHVDGPLVAARLVAADWSGWQHAELVREVLDAWWCVTLASPCANASEVLETVAVATGAVTPWLAAWTEARTPTAERHVTRTVDDWLHSARLPDLRLGFYRELPVGPEVADWIAALPPRLLDEDRRYWLDLVYHRV</sequence>
<dbReference type="Proteomes" id="UP001599542">
    <property type="component" value="Unassembled WGS sequence"/>
</dbReference>
<gene>
    <name evidence="1" type="ORF">ACFW6T_06640</name>
</gene>
<proteinExistence type="predicted"/>
<protein>
    <submittedName>
        <fullName evidence="1">Uncharacterized protein</fullName>
    </submittedName>
</protein>
<accession>A0ABW6GG10</accession>
<dbReference type="EMBL" id="JBHYPX010000009">
    <property type="protein sequence ID" value="MFE1351655.1"/>
    <property type="molecule type" value="Genomic_DNA"/>
</dbReference>
<comment type="caution">
    <text evidence="1">The sequence shown here is derived from an EMBL/GenBank/DDBJ whole genome shotgun (WGS) entry which is preliminary data.</text>
</comment>
<dbReference type="RefSeq" id="WP_380321964.1">
    <property type="nucleotide sequence ID" value="NZ_JBHYPW010000016.1"/>
</dbReference>
<organism evidence="1 2">
    <name type="scientific">Kitasatospora phosalacinea</name>
    <dbReference type="NCBI Taxonomy" id="2065"/>
    <lineage>
        <taxon>Bacteria</taxon>
        <taxon>Bacillati</taxon>
        <taxon>Actinomycetota</taxon>
        <taxon>Actinomycetes</taxon>
        <taxon>Kitasatosporales</taxon>
        <taxon>Streptomycetaceae</taxon>
        <taxon>Kitasatospora</taxon>
    </lineage>
</organism>